<dbReference type="Gene3D" id="3.40.1160.10">
    <property type="entry name" value="Acetylglutamate kinase-like"/>
    <property type="match status" value="1"/>
</dbReference>
<dbReference type="Gene3D" id="3.10.490.10">
    <property type="entry name" value="Gamma-glutamyl cyclotransferase-like"/>
    <property type="match status" value="1"/>
</dbReference>
<sequence length="457" mass="47129">MSVGTAIVAFGGNALVTDAEHDSIPQQYDTVSRTVPPLIDMVEQGWKLVVSHGNGPQVGFILRRSELASDEVDPVPVDYAVADTQGAIGYMFVKALRNELARRGLSRPVVAVVTHSVVSLDDPAFENPTKPVGSFLEQTKATQLAAALGWTIAEDAGRGWRRTVASPRPTAILETELIRKLLDDGAIVVAVGGGGIPVSVAADGTVTGVEAVVDKDIASGLLAHDLGAELLMIPTGVPRVAIGFGTPEETWLDTITVDEARQYIASGQFGKGSMEPKVEAVADFVAGTPGATGVIGAAEEIPAILAGTSGTRIVGDAVPEPAPDVTDGGAVLLAVNGTLMRGLKLSPNMAAAGATFIRETTTEPVYRIWTINDEHPAMIRVTDGSGVAVAVEVWSVPAAGLAGILLNEPPGLSIGKVNLADGATVLGVIGEPALVEGQREISQHGGWRAYTAAEGLG</sequence>
<dbReference type="SUPFAM" id="SSF53633">
    <property type="entry name" value="Carbamate kinase-like"/>
    <property type="match status" value="1"/>
</dbReference>
<proteinExistence type="inferred from homology"/>
<evidence type="ECO:0000313" key="9">
    <source>
        <dbReference type="Proteomes" id="UP000467249"/>
    </source>
</evidence>
<evidence type="ECO:0000313" key="8">
    <source>
        <dbReference type="EMBL" id="BBZ76798.1"/>
    </source>
</evidence>
<dbReference type="CDD" id="cd04235">
    <property type="entry name" value="AAK_CK"/>
    <property type="match status" value="1"/>
</dbReference>
<dbReference type="InterPro" id="IPR003964">
    <property type="entry name" value="Carb_kinase"/>
</dbReference>
<dbReference type="EC" id="2.7.2.2" evidence="2"/>
<dbReference type="InterPro" id="IPR036393">
    <property type="entry name" value="AceGlu_kinase-like_sf"/>
</dbReference>
<dbReference type="NCBIfam" id="NF009007">
    <property type="entry name" value="PRK12352.1"/>
    <property type="match status" value="1"/>
</dbReference>
<feature type="domain" description="Allophanate hydrolase C-terminal" evidence="7">
    <location>
        <begin position="332"/>
        <end position="451"/>
    </location>
</feature>
<dbReference type="PANTHER" id="PTHR30409">
    <property type="entry name" value="CARBAMATE KINASE"/>
    <property type="match status" value="1"/>
</dbReference>
<protein>
    <recommendedName>
        <fullName evidence="2">carbamate kinase</fullName>
        <ecNumber evidence="2">2.7.2.2</ecNumber>
    </recommendedName>
</protein>
<dbReference type="Pfam" id="PF21986">
    <property type="entry name" value="AH_C"/>
    <property type="match status" value="1"/>
</dbReference>
<dbReference type="AlphaFoldDB" id="A0A6N4W8E3"/>
<name>A0A6N4W8E3_9MYCO</name>
<dbReference type="FunFam" id="3.40.1160.10:FF:000007">
    <property type="entry name" value="Carbamate kinase"/>
    <property type="match status" value="1"/>
</dbReference>
<evidence type="ECO:0000256" key="3">
    <source>
        <dbReference type="ARBA" id="ARBA00022679"/>
    </source>
</evidence>
<dbReference type="GO" id="GO:0019546">
    <property type="term" value="P:L-arginine deiminase pathway"/>
    <property type="evidence" value="ECO:0007669"/>
    <property type="project" value="TreeGrafter"/>
</dbReference>
<dbReference type="GO" id="GO:0008804">
    <property type="term" value="F:carbamate kinase activity"/>
    <property type="evidence" value="ECO:0007669"/>
    <property type="project" value="UniProtKB-EC"/>
</dbReference>
<keyword evidence="4" id="KW-0418">Kinase</keyword>
<keyword evidence="3" id="KW-0808">Transferase</keyword>
<dbReference type="InterPro" id="IPR053844">
    <property type="entry name" value="AH_C"/>
</dbReference>
<dbReference type="EMBL" id="AP022620">
    <property type="protein sequence ID" value="BBZ76798.1"/>
    <property type="molecule type" value="Genomic_DNA"/>
</dbReference>
<dbReference type="PRINTS" id="PR01469">
    <property type="entry name" value="CARBMTKINASE"/>
</dbReference>
<evidence type="ECO:0000256" key="1">
    <source>
        <dbReference type="ARBA" id="ARBA00011066"/>
    </source>
</evidence>
<evidence type="ECO:0000259" key="7">
    <source>
        <dbReference type="Pfam" id="PF21986"/>
    </source>
</evidence>
<dbReference type="KEGG" id="many:MANY_21350"/>
<reference evidence="8 9" key="1">
    <citation type="journal article" date="2019" name="Emerg. Microbes Infect.">
        <title>Comprehensive subspecies identification of 175 nontuberculous mycobacteria species based on 7547 genomic profiles.</title>
        <authorList>
            <person name="Matsumoto Y."/>
            <person name="Kinjo T."/>
            <person name="Motooka D."/>
            <person name="Nabeya D."/>
            <person name="Jung N."/>
            <person name="Uechi K."/>
            <person name="Horii T."/>
            <person name="Iida T."/>
            <person name="Fujita J."/>
            <person name="Nakamura S."/>
        </authorList>
    </citation>
    <scope>NUCLEOTIDE SEQUENCE [LARGE SCALE GENOMIC DNA]</scope>
    <source>
        <strain evidence="8 9">JCM 30275</strain>
    </source>
</reference>
<gene>
    <name evidence="8" type="ORF">MANY_21350</name>
</gene>
<dbReference type="PANTHER" id="PTHR30409:SF1">
    <property type="entry name" value="CARBAMATE KINASE-RELATED"/>
    <property type="match status" value="1"/>
</dbReference>
<evidence type="ECO:0000259" key="6">
    <source>
        <dbReference type="Pfam" id="PF00696"/>
    </source>
</evidence>
<dbReference type="GO" id="GO:0005829">
    <property type="term" value="C:cytosol"/>
    <property type="evidence" value="ECO:0007669"/>
    <property type="project" value="TreeGrafter"/>
</dbReference>
<evidence type="ECO:0000256" key="5">
    <source>
        <dbReference type="ARBA" id="ARBA00048467"/>
    </source>
</evidence>
<accession>A0A6N4W8E3</accession>
<evidence type="ECO:0000256" key="4">
    <source>
        <dbReference type="ARBA" id="ARBA00022777"/>
    </source>
</evidence>
<dbReference type="Pfam" id="PF00696">
    <property type="entry name" value="AA_kinase"/>
    <property type="match status" value="1"/>
</dbReference>
<organism evidence="8 9">
    <name type="scientific">Mycolicibacterium anyangense</name>
    <dbReference type="NCBI Taxonomy" id="1431246"/>
    <lineage>
        <taxon>Bacteria</taxon>
        <taxon>Bacillati</taxon>
        <taxon>Actinomycetota</taxon>
        <taxon>Actinomycetes</taxon>
        <taxon>Mycobacteriales</taxon>
        <taxon>Mycobacteriaceae</taxon>
        <taxon>Mycolicibacterium</taxon>
    </lineage>
</organism>
<dbReference type="Proteomes" id="UP000467249">
    <property type="component" value="Chromosome"/>
</dbReference>
<comment type="similarity">
    <text evidence="1">Belongs to the carbamate kinase family.</text>
</comment>
<keyword evidence="9" id="KW-1185">Reference proteome</keyword>
<evidence type="ECO:0000256" key="2">
    <source>
        <dbReference type="ARBA" id="ARBA00013070"/>
    </source>
</evidence>
<comment type="catalytic activity">
    <reaction evidence="5">
        <text>hydrogencarbonate + NH4(+) + ATP = carbamoyl phosphate + ADP + H2O + H(+)</text>
        <dbReference type="Rhea" id="RHEA:10152"/>
        <dbReference type="ChEBI" id="CHEBI:15377"/>
        <dbReference type="ChEBI" id="CHEBI:15378"/>
        <dbReference type="ChEBI" id="CHEBI:17544"/>
        <dbReference type="ChEBI" id="CHEBI:28938"/>
        <dbReference type="ChEBI" id="CHEBI:30616"/>
        <dbReference type="ChEBI" id="CHEBI:58228"/>
        <dbReference type="ChEBI" id="CHEBI:456216"/>
        <dbReference type="EC" id="2.7.2.2"/>
    </reaction>
</comment>
<dbReference type="InterPro" id="IPR001048">
    <property type="entry name" value="Asp/Glu/Uridylate_kinase"/>
</dbReference>
<feature type="domain" description="Aspartate/glutamate/uridylate kinase" evidence="6">
    <location>
        <begin position="5"/>
        <end position="286"/>
    </location>
</feature>